<evidence type="ECO:0000313" key="2">
    <source>
        <dbReference type="EMBL" id="KAJ4965104.1"/>
    </source>
</evidence>
<name>A0A9Q0K5Z4_9MAGN</name>
<feature type="region of interest" description="Disordered" evidence="1">
    <location>
        <begin position="218"/>
        <end position="243"/>
    </location>
</feature>
<organism evidence="2 3">
    <name type="scientific">Protea cynaroides</name>
    <dbReference type="NCBI Taxonomy" id="273540"/>
    <lineage>
        <taxon>Eukaryota</taxon>
        <taxon>Viridiplantae</taxon>
        <taxon>Streptophyta</taxon>
        <taxon>Embryophyta</taxon>
        <taxon>Tracheophyta</taxon>
        <taxon>Spermatophyta</taxon>
        <taxon>Magnoliopsida</taxon>
        <taxon>Proteales</taxon>
        <taxon>Proteaceae</taxon>
        <taxon>Protea</taxon>
    </lineage>
</organism>
<reference evidence="2" key="1">
    <citation type="journal article" date="2023" name="Plant J.">
        <title>The genome of the king protea, Protea cynaroides.</title>
        <authorList>
            <person name="Chang J."/>
            <person name="Duong T.A."/>
            <person name="Schoeman C."/>
            <person name="Ma X."/>
            <person name="Roodt D."/>
            <person name="Barker N."/>
            <person name="Li Z."/>
            <person name="Van de Peer Y."/>
            <person name="Mizrachi E."/>
        </authorList>
    </citation>
    <scope>NUCLEOTIDE SEQUENCE</scope>
    <source>
        <tissue evidence="2">Young leaves</tissue>
    </source>
</reference>
<comment type="caution">
    <text evidence="2">The sequence shown here is derived from an EMBL/GenBank/DDBJ whole genome shotgun (WGS) entry which is preliminary data.</text>
</comment>
<evidence type="ECO:0000313" key="3">
    <source>
        <dbReference type="Proteomes" id="UP001141806"/>
    </source>
</evidence>
<sequence>MYWRNKGHGSFLACFGTKQGTHPLTTPFNWRELTLIYNDVIKPDYRTRLDNKARVKKTDRKGESGKPKDLPLSLVTPTRSEKPPEVPLVSVSLAMVRGGGQVSTFAPTLHKSAHVPHKSRVPPLVIHETEKGHSHDVRRAKHDRKHERKSTRMKLLRFQRGSQPLLTPLFLRPNGLGASGKRLLRCYQGRSYFLWRMRGSQSLGTSICLLPKEWSQDQRKKTPTLSRGKRGNQRCQESFGRRGSLPLTRAKEQHLLLKVANNALAIGDPVVAEALARAVILAKDRQKLIFLTNNKDHVAQLTKDLACANGMVQTLRGDLTETNKACEVLSKQLKGKEEEAL</sequence>
<keyword evidence="3" id="KW-1185">Reference proteome</keyword>
<gene>
    <name evidence="2" type="ORF">NE237_016953</name>
</gene>
<proteinExistence type="predicted"/>
<dbReference type="EMBL" id="JAMYWD010000007">
    <property type="protein sequence ID" value="KAJ4965104.1"/>
    <property type="molecule type" value="Genomic_DNA"/>
</dbReference>
<feature type="region of interest" description="Disordered" evidence="1">
    <location>
        <begin position="131"/>
        <end position="151"/>
    </location>
</feature>
<dbReference type="AlphaFoldDB" id="A0A9Q0K5Z4"/>
<dbReference type="Proteomes" id="UP001141806">
    <property type="component" value="Unassembled WGS sequence"/>
</dbReference>
<feature type="compositionally biased region" description="Basic and acidic residues" evidence="1">
    <location>
        <begin position="60"/>
        <end position="69"/>
    </location>
</feature>
<feature type="region of interest" description="Disordered" evidence="1">
    <location>
        <begin position="52"/>
        <end position="84"/>
    </location>
</feature>
<accession>A0A9Q0K5Z4</accession>
<protein>
    <submittedName>
        <fullName evidence="2">Uncharacterized protein</fullName>
    </submittedName>
</protein>
<feature type="compositionally biased region" description="Basic residues" evidence="1">
    <location>
        <begin position="138"/>
        <end position="151"/>
    </location>
</feature>
<evidence type="ECO:0000256" key="1">
    <source>
        <dbReference type="SAM" id="MobiDB-lite"/>
    </source>
</evidence>